<dbReference type="RefSeq" id="XP_028285227.1">
    <property type="nucleotide sequence ID" value="XM_028429426.1"/>
</dbReference>
<dbReference type="GO" id="GO:0006955">
    <property type="term" value="P:immune response"/>
    <property type="evidence" value="ECO:0007669"/>
    <property type="project" value="InterPro"/>
</dbReference>
<evidence type="ECO:0000259" key="4">
    <source>
        <dbReference type="SMART" id="SM00199"/>
    </source>
</evidence>
<dbReference type="PANTHER" id="PTHR12015">
    <property type="entry name" value="SMALL INDUCIBLE CYTOKINE A"/>
    <property type="match status" value="1"/>
</dbReference>
<feature type="domain" description="Chemokine interleukin-8-like" evidence="4">
    <location>
        <begin position="28"/>
        <end position="86"/>
    </location>
</feature>
<reference evidence="6" key="1">
    <citation type="submission" date="2025-08" db="UniProtKB">
        <authorList>
            <consortium name="RefSeq"/>
        </authorList>
    </citation>
    <scope>IDENTIFICATION</scope>
</reference>
<dbReference type="PANTHER" id="PTHR12015:SF108">
    <property type="entry name" value="C-C MOTIF CHEMOKINE 20"/>
    <property type="match status" value="1"/>
</dbReference>
<dbReference type="FunCoup" id="A0A6P7K9P7">
    <property type="interactions" value="1"/>
</dbReference>
<dbReference type="Gene3D" id="2.40.50.40">
    <property type="match status" value="1"/>
</dbReference>
<dbReference type="InterPro" id="IPR001811">
    <property type="entry name" value="Chemokine_IL8-like_dom"/>
</dbReference>
<dbReference type="OrthoDB" id="8934837at2759"/>
<evidence type="ECO:0000313" key="5">
    <source>
        <dbReference type="Proteomes" id="UP000515145"/>
    </source>
</evidence>
<feature type="signal peptide" evidence="3">
    <location>
        <begin position="1"/>
        <end position="22"/>
    </location>
</feature>
<evidence type="ECO:0000256" key="3">
    <source>
        <dbReference type="SAM" id="SignalP"/>
    </source>
</evidence>
<dbReference type="InterPro" id="IPR036048">
    <property type="entry name" value="Interleukin_8-like_sf"/>
</dbReference>
<evidence type="ECO:0000313" key="6">
    <source>
        <dbReference type="RefSeq" id="XP_028285227.1"/>
    </source>
</evidence>
<feature type="chain" id="PRO_5027818384" evidence="3">
    <location>
        <begin position="23"/>
        <end position="91"/>
    </location>
</feature>
<dbReference type="GeneID" id="114450959"/>
<accession>A0A6P7K9P7</accession>
<keyword evidence="3" id="KW-0732">Signal</keyword>
<dbReference type="SMART" id="SM00199">
    <property type="entry name" value="SCY"/>
    <property type="match status" value="1"/>
</dbReference>
<dbReference type="SUPFAM" id="SSF54117">
    <property type="entry name" value="Interleukin 8-like chemokines"/>
    <property type="match status" value="1"/>
</dbReference>
<gene>
    <name evidence="6" type="primary">LOC114450959</name>
</gene>
<protein>
    <submittedName>
        <fullName evidence="6">C-C motif chemokine 5-like</fullName>
    </submittedName>
</protein>
<dbReference type="InterPro" id="IPR039809">
    <property type="entry name" value="Chemokine_b/g/d"/>
</dbReference>
<dbReference type="GO" id="GO:0005615">
    <property type="term" value="C:extracellular space"/>
    <property type="evidence" value="ECO:0007669"/>
    <property type="project" value="UniProtKB-KW"/>
</dbReference>
<keyword evidence="5" id="KW-1185">Reference proteome</keyword>
<dbReference type="Proteomes" id="UP000515145">
    <property type="component" value="Chromosome 18"/>
</dbReference>
<organism evidence="5 6">
    <name type="scientific">Parambassis ranga</name>
    <name type="common">Indian glassy fish</name>
    <dbReference type="NCBI Taxonomy" id="210632"/>
    <lineage>
        <taxon>Eukaryota</taxon>
        <taxon>Metazoa</taxon>
        <taxon>Chordata</taxon>
        <taxon>Craniata</taxon>
        <taxon>Vertebrata</taxon>
        <taxon>Euteleostomi</taxon>
        <taxon>Actinopterygii</taxon>
        <taxon>Neopterygii</taxon>
        <taxon>Teleostei</taxon>
        <taxon>Neoteleostei</taxon>
        <taxon>Acanthomorphata</taxon>
        <taxon>Ovalentaria</taxon>
        <taxon>Ambassidae</taxon>
        <taxon>Parambassis</taxon>
    </lineage>
</organism>
<evidence type="ECO:0000256" key="1">
    <source>
        <dbReference type="ARBA" id="ARBA00010868"/>
    </source>
</evidence>
<sequence>MRSAQILLLCILGAALLSTVFCNSAIGPDECCFIYYKRKIAPKLVSSYSMTDSACPKTAAIFVTKRSRQVCVDPSQGWVKNVMRILDDSSF</sequence>
<dbReference type="FunFam" id="2.40.50.40:FF:000002">
    <property type="entry name" value="C-C motif chemokine"/>
    <property type="match status" value="1"/>
</dbReference>
<keyword evidence="2" id="KW-0202">Cytokine</keyword>
<dbReference type="CDD" id="cd00272">
    <property type="entry name" value="Chemokine_CC"/>
    <property type="match status" value="1"/>
</dbReference>
<dbReference type="GO" id="GO:0008009">
    <property type="term" value="F:chemokine activity"/>
    <property type="evidence" value="ECO:0007669"/>
    <property type="project" value="InterPro"/>
</dbReference>
<name>A0A6P7K9P7_9TELE</name>
<dbReference type="Pfam" id="PF00048">
    <property type="entry name" value="IL8"/>
    <property type="match status" value="1"/>
</dbReference>
<dbReference type="InParanoid" id="A0A6P7K9P7"/>
<evidence type="ECO:0000256" key="2">
    <source>
        <dbReference type="ARBA" id="ARBA00022514"/>
    </source>
</evidence>
<comment type="similarity">
    <text evidence="1">Belongs to the intercrine beta (chemokine CC) family.</text>
</comment>
<proteinExistence type="inferred from homology"/>
<dbReference type="AlphaFoldDB" id="A0A6P7K9P7"/>